<proteinExistence type="inferred from homology"/>
<dbReference type="AlphaFoldDB" id="A0A7S0KFP5"/>
<dbReference type="PANTHER" id="PTHR40412">
    <property type="entry name" value="SF-ASSEMBLIN"/>
    <property type="match status" value="1"/>
</dbReference>
<name>A0A7S0KFP5_9CHLO</name>
<dbReference type="Pfam" id="PF06705">
    <property type="entry name" value="SF-assemblin"/>
    <property type="match status" value="1"/>
</dbReference>
<dbReference type="EMBL" id="HBEW01002911">
    <property type="protein sequence ID" value="CAD8579671.1"/>
    <property type="molecule type" value="Transcribed_RNA"/>
</dbReference>
<keyword evidence="5" id="KW-0175">Coiled coil</keyword>
<evidence type="ECO:0008006" key="8">
    <source>
        <dbReference type="Google" id="ProtNLM"/>
    </source>
</evidence>
<dbReference type="PANTHER" id="PTHR40412:SF1">
    <property type="entry name" value="SF-ASSEMBLIN"/>
    <property type="match status" value="1"/>
</dbReference>
<dbReference type="PRINTS" id="PR01799">
    <property type="entry name" value="SFASSEMBLIN"/>
</dbReference>
<evidence type="ECO:0000256" key="5">
    <source>
        <dbReference type="ARBA" id="ARBA00023054"/>
    </source>
</evidence>
<reference evidence="7" key="1">
    <citation type="submission" date="2021-01" db="EMBL/GenBank/DDBJ databases">
        <authorList>
            <person name="Corre E."/>
            <person name="Pelletier E."/>
            <person name="Niang G."/>
            <person name="Scheremetjew M."/>
            <person name="Finn R."/>
            <person name="Kale V."/>
            <person name="Holt S."/>
            <person name="Cochrane G."/>
            <person name="Meng A."/>
            <person name="Brown T."/>
            <person name="Cohen L."/>
        </authorList>
    </citation>
    <scope>NUCLEOTIDE SEQUENCE</scope>
    <source>
        <strain evidence="7">Clade-D-RCC2572</strain>
    </source>
</reference>
<keyword evidence="4" id="KW-0493">Microtubule</keyword>
<dbReference type="GO" id="GO:0005200">
    <property type="term" value="F:structural constituent of cytoskeleton"/>
    <property type="evidence" value="ECO:0007669"/>
    <property type="project" value="InterPro"/>
</dbReference>
<dbReference type="GO" id="GO:0005874">
    <property type="term" value="C:microtubule"/>
    <property type="evidence" value="ECO:0007669"/>
    <property type="project" value="UniProtKB-KW"/>
</dbReference>
<sequence>MTSSAASHAATKLARLNERFATFYSDLEQEKASRRAIETDRLHAFDERLDALERAFKASEARAANDRATAHAKFERAIKDLDVKLSARLEGIERAMESSTGAVATTLDALNGALSAERDERVADMETLGTTVLRKVEDISEALDEERLGRLEREGETLARFGSEMNEARNLIDAERATRESAVSKLASVVEEMRHSAVTGEGNFQTVVLEELSNLKVALAKERKVREEEDELIVQAVSEYSKAIQSGLRLANA</sequence>
<dbReference type="InterPro" id="IPR008374">
    <property type="entry name" value="SF_assemblin/giardin_b"/>
</dbReference>
<keyword evidence="6" id="KW-0206">Cytoskeleton</keyword>
<organism evidence="7">
    <name type="scientific">Ostreococcus mediterraneus</name>
    <dbReference type="NCBI Taxonomy" id="1486918"/>
    <lineage>
        <taxon>Eukaryota</taxon>
        <taxon>Viridiplantae</taxon>
        <taxon>Chlorophyta</taxon>
        <taxon>Mamiellophyceae</taxon>
        <taxon>Mamiellales</taxon>
        <taxon>Bathycoccaceae</taxon>
        <taxon>Ostreococcus</taxon>
    </lineage>
</organism>
<comment type="subcellular location">
    <subcellularLocation>
        <location evidence="1">Cytoplasm</location>
        <location evidence="1">Cytoskeleton</location>
    </subcellularLocation>
</comment>
<comment type="similarity">
    <text evidence="2">Belongs to the SF-assemblin family.</text>
</comment>
<protein>
    <recommendedName>
        <fullName evidence="8">SF-assemblin</fullName>
    </recommendedName>
</protein>
<evidence type="ECO:0000313" key="7">
    <source>
        <dbReference type="EMBL" id="CAD8579671.1"/>
    </source>
</evidence>
<evidence type="ECO:0000256" key="6">
    <source>
        <dbReference type="ARBA" id="ARBA00023212"/>
    </source>
</evidence>
<gene>
    <name evidence="7" type="ORF">OMED0929_LOCUS2396</name>
</gene>
<evidence type="ECO:0000256" key="2">
    <source>
        <dbReference type="ARBA" id="ARBA00005678"/>
    </source>
</evidence>
<evidence type="ECO:0000256" key="1">
    <source>
        <dbReference type="ARBA" id="ARBA00004245"/>
    </source>
</evidence>
<evidence type="ECO:0000256" key="4">
    <source>
        <dbReference type="ARBA" id="ARBA00022701"/>
    </source>
</evidence>
<accession>A0A7S0KFP5</accession>
<evidence type="ECO:0000256" key="3">
    <source>
        <dbReference type="ARBA" id="ARBA00022490"/>
    </source>
</evidence>
<keyword evidence="3" id="KW-0963">Cytoplasm</keyword>